<dbReference type="AlphaFoldDB" id="A0A854D9Q8"/>
<organism evidence="1 2">
    <name type="scientific">Actinomyces naeslundii</name>
    <dbReference type="NCBI Taxonomy" id="1655"/>
    <lineage>
        <taxon>Bacteria</taxon>
        <taxon>Bacillati</taxon>
        <taxon>Actinomycetota</taxon>
        <taxon>Actinomycetes</taxon>
        <taxon>Actinomycetales</taxon>
        <taxon>Actinomycetaceae</taxon>
        <taxon>Actinomyces</taxon>
    </lineage>
</organism>
<comment type="caution">
    <text evidence="1">The sequence shown here is derived from an EMBL/GenBank/DDBJ whole genome shotgun (WGS) entry which is preliminary data.</text>
</comment>
<protein>
    <submittedName>
        <fullName evidence="1">Uncharacterized protein</fullName>
    </submittedName>
</protein>
<name>A0A854D9Q8_ACTNA</name>
<accession>A0A854D9Q8</accession>
<evidence type="ECO:0000313" key="1">
    <source>
        <dbReference type="EMBL" id="OMG37203.1"/>
    </source>
</evidence>
<proteinExistence type="predicted"/>
<dbReference type="EMBL" id="MSRR01000009">
    <property type="protein sequence ID" value="OMG37203.1"/>
    <property type="molecule type" value="Genomic_DNA"/>
</dbReference>
<dbReference type="Proteomes" id="UP000187035">
    <property type="component" value="Unassembled WGS sequence"/>
</dbReference>
<reference evidence="1 2" key="1">
    <citation type="submission" date="2016-12" db="EMBL/GenBank/DDBJ databases">
        <title>Genomic comparison of strains in the 'Actinomyces naeslundii' group.</title>
        <authorList>
            <person name="Mughal S.R."/>
            <person name="Do T."/>
            <person name="Gilbert S.C."/>
            <person name="Witherden E.A."/>
            <person name="Didelot X."/>
            <person name="Beighton D."/>
        </authorList>
    </citation>
    <scope>NUCLEOTIDE SEQUENCE [LARGE SCALE GENOMIC DNA]</scope>
    <source>
        <strain evidence="1 2">NCTC 10301</strain>
    </source>
</reference>
<sequence length="81" mass="9665">MARFFLGRWLKLIRPARDVEEFRNQLQAELWNRAANRSFQASPMLRRCLPSRRPLNRLVETQSRDVARARGSIHTFFIPLQ</sequence>
<evidence type="ECO:0000313" key="2">
    <source>
        <dbReference type="Proteomes" id="UP000187035"/>
    </source>
</evidence>
<gene>
    <name evidence="1" type="ORF">BKH33_04815</name>
</gene>